<keyword evidence="2" id="KW-0378">Hydrolase</keyword>
<comment type="caution">
    <text evidence="2">The sequence shown here is derived from an EMBL/GenBank/DDBJ whole genome shotgun (WGS) entry which is preliminary data.</text>
</comment>
<dbReference type="GO" id="GO:0016787">
    <property type="term" value="F:hydrolase activity"/>
    <property type="evidence" value="ECO:0007669"/>
    <property type="project" value="UniProtKB-KW"/>
</dbReference>
<feature type="domain" description="AB hydrolase-1" evidence="1">
    <location>
        <begin position="28"/>
        <end position="131"/>
    </location>
</feature>
<dbReference type="Proteomes" id="UP001500945">
    <property type="component" value="Unassembled WGS sequence"/>
</dbReference>
<evidence type="ECO:0000313" key="2">
    <source>
        <dbReference type="EMBL" id="GAA4400735.1"/>
    </source>
</evidence>
<dbReference type="Pfam" id="PF00561">
    <property type="entry name" value="Abhydrolase_1"/>
    <property type="match status" value="1"/>
</dbReference>
<gene>
    <name evidence="2" type="ORF">GCM10023168_09780</name>
</gene>
<sequence>MTDRQMIDTTLGALAVRVVGSGPTAVLWPSLFMDGRSWDRVAPTLAQHRRLVVIDGPGHGSSGDPGRRYSLRECVTATEQVLDRLSVTDPVDWVGNAWGGHVGLRFAADLAWRCRSLVTLGTPVAALSRTERLRTYPLLAVHGVLGPNELVLSGVTEVLLSAHTRANDPDAVHLVRASLLHANRRMLRNAVRSISLGREDLTDLLPRITSPTLLVTGSEHSGFTPAQGQAAARTIPNGRAAVVTDAAYLVPLEAPTATTTLIRGFWAQCAGDVHDPTSRQRLAVGESTGAPGPPDPETLR</sequence>
<dbReference type="PANTHER" id="PTHR43798">
    <property type="entry name" value="MONOACYLGLYCEROL LIPASE"/>
    <property type="match status" value="1"/>
</dbReference>
<dbReference type="SUPFAM" id="SSF53474">
    <property type="entry name" value="alpha/beta-Hydrolases"/>
    <property type="match status" value="1"/>
</dbReference>
<proteinExistence type="predicted"/>
<dbReference type="InterPro" id="IPR000073">
    <property type="entry name" value="AB_hydrolase_1"/>
</dbReference>
<dbReference type="InterPro" id="IPR050266">
    <property type="entry name" value="AB_hydrolase_sf"/>
</dbReference>
<dbReference type="EMBL" id="BAABGM010000004">
    <property type="protein sequence ID" value="GAA4400735.1"/>
    <property type="molecule type" value="Genomic_DNA"/>
</dbReference>
<evidence type="ECO:0000313" key="3">
    <source>
        <dbReference type="Proteomes" id="UP001500945"/>
    </source>
</evidence>
<dbReference type="InterPro" id="IPR029058">
    <property type="entry name" value="AB_hydrolase_fold"/>
</dbReference>
<organism evidence="2 3">
    <name type="scientific">Fodinibacter luteus</name>
    <dbReference type="NCBI Taxonomy" id="552064"/>
    <lineage>
        <taxon>Bacteria</taxon>
        <taxon>Bacillati</taxon>
        <taxon>Actinomycetota</taxon>
        <taxon>Actinomycetes</taxon>
        <taxon>Micrococcales</taxon>
        <taxon>Intrasporangiaceae</taxon>
        <taxon>Fodinibacter (ex Wang et al. 2009)</taxon>
    </lineage>
</organism>
<reference evidence="3" key="1">
    <citation type="journal article" date="2019" name="Int. J. Syst. Evol. Microbiol.">
        <title>The Global Catalogue of Microorganisms (GCM) 10K type strain sequencing project: providing services to taxonomists for standard genome sequencing and annotation.</title>
        <authorList>
            <consortium name="The Broad Institute Genomics Platform"/>
            <consortium name="The Broad Institute Genome Sequencing Center for Infectious Disease"/>
            <person name="Wu L."/>
            <person name="Ma J."/>
        </authorList>
    </citation>
    <scope>NUCLEOTIDE SEQUENCE [LARGE SCALE GENOMIC DNA]</scope>
    <source>
        <strain evidence="3">JCM 17809</strain>
    </source>
</reference>
<evidence type="ECO:0000259" key="1">
    <source>
        <dbReference type="Pfam" id="PF00561"/>
    </source>
</evidence>
<accession>A0ABP8K5Z3</accession>
<protein>
    <submittedName>
        <fullName evidence="2">Alpha/beta fold hydrolase</fullName>
    </submittedName>
</protein>
<dbReference type="Gene3D" id="3.40.50.1820">
    <property type="entry name" value="alpha/beta hydrolase"/>
    <property type="match status" value="1"/>
</dbReference>
<keyword evidence="3" id="KW-1185">Reference proteome</keyword>
<name>A0ABP8K5Z3_9MICO</name>